<dbReference type="AlphaFoldDB" id="A0AAW9DDZ7"/>
<gene>
    <name evidence="2" type="ORF">SHY70_02870</name>
</gene>
<dbReference type="EMBL" id="JAWWZK010000004">
    <property type="protein sequence ID" value="MDX5037226.1"/>
    <property type="molecule type" value="Genomic_DNA"/>
</dbReference>
<feature type="chain" id="PRO_5043600411" evidence="1">
    <location>
        <begin position="30"/>
        <end position="115"/>
    </location>
</feature>
<organism evidence="2 3">
    <name type="scientific">Streptococcus suis</name>
    <dbReference type="NCBI Taxonomy" id="1307"/>
    <lineage>
        <taxon>Bacteria</taxon>
        <taxon>Bacillati</taxon>
        <taxon>Bacillota</taxon>
        <taxon>Bacilli</taxon>
        <taxon>Lactobacillales</taxon>
        <taxon>Streptococcaceae</taxon>
        <taxon>Streptococcus</taxon>
    </lineage>
</organism>
<reference evidence="2" key="1">
    <citation type="submission" date="2023-11" db="EMBL/GenBank/DDBJ databases">
        <title>Antimicrobial resistance in invasive Streptococcus suis isolated in Spain and the associated genetic mechanisms.</title>
        <authorList>
            <person name="Uruen C."/>
            <person name="Arenas J.A."/>
        </authorList>
    </citation>
    <scope>NUCLEOTIDE SEQUENCE</scope>
    <source>
        <strain evidence="2">Ss_70</strain>
    </source>
</reference>
<comment type="caution">
    <text evidence="2">The sequence shown here is derived from an EMBL/GenBank/DDBJ whole genome shotgun (WGS) entry which is preliminary data.</text>
</comment>
<evidence type="ECO:0000256" key="1">
    <source>
        <dbReference type="SAM" id="SignalP"/>
    </source>
</evidence>
<proteinExistence type="predicted"/>
<dbReference type="Proteomes" id="UP001270004">
    <property type="component" value="Unassembled WGS sequence"/>
</dbReference>
<accession>A0AAW9DDZ7</accession>
<dbReference type="RefSeq" id="WP_029752239.1">
    <property type="nucleotide sequence ID" value="NZ_JAWWZK010000004.1"/>
</dbReference>
<evidence type="ECO:0000313" key="3">
    <source>
        <dbReference type="Proteomes" id="UP001270004"/>
    </source>
</evidence>
<protein>
    <submittedName>
        <fullName evidence="2">Uncharacterized protein</fullName>
    </submittedName>
</protein>
<sequence>MKRANSKLAALTLITTLAVTSVIGTTVHADVQEKVDQAVSRGYSPITEKSLEKALQGHNLNNFAINGVFPKNNNFKNNGINITGTVKTFPKSSESPSWFWNLWNRFKTFVKNIFS</sequence>
<feature type="signal peptide" evidence="1">
    <location>
        <begin position="1"/>
        <end position="29"/>
    </location>
</feature>
<evidence type="ECO:0000313" key="2">
    <source>
        <dbReference type="EMBL" id="MDX5037226.1"/>
    </source>
</evidence>
<name>A0AAW9DDZ7_STRSU</name>
<keyword evidence="1" id="KW-0732">Signal</keyword>